<dbReference type="Proteomes" id="UP001280121">
    <property type="component" value="Unassembled WGS sequence"/>
</dbReference>
<dbReference type="Pfam" id="PF04739">
    <property type="entry name" value="AMPKBI"/>
    <property type="match status" value="1"/>
</dbReference>
<dbReference type="EMBL" id="JANJYI010000005">
    <property type="protein sequence ID" value="KAK2648172.1"/>
    <property type="molecule type" value="Genomic_DNA"/>
</dbReference>
<organism evidence="3 4">
    <name type="scientific">Dipteronia dyeriana</name>
    <dbReference type="NCBI Taxonomy" id="168575"/>
    <lineage>
        <taxon>Eukaryota</taxon>
        <taxon>Viridiplantae</taxon>
        <taxon>Streptophyta</taxon>
        <taxon>Embryophyta</taxon>
        <taxon>Tracheophyta</taxon>
        <taxon>Spermatophyta</taxon>
        <taxon>Magnoliopsida</taxon>
        <taxon>eudicotyledons</taxon>
        <taxon>Gunneridae</taxon>
        <taxon>Pentapetalae</taxon>
        <taxon>rosids</taxon>
        <taxon>malvids</taxon>
        <taxon>Sapindales</taxon>
        <taxon>Sapindaceae</taxon>
        <taxon>Hippocastanoideae</taxon>
        <taxon>Acereae</taxon>
        <taxon>Dipteronia</taxon>
    </lineage>
</organism>
<dbReference type="InterPro" id="IPR006828">
    <property type="entry name" value="ASC_dom"/>
</dbReference>
<evidence type="ECO:0000256" key="1">
    <source>
        <dbReference type="ARBA" id="ARBA00010926"/>
    </source>
</evidence>
<keyword evidence="4" id="KW-1185">Reference proteome</keyword>
<feature type="domain" description="Association with the SNF1 complex (ASC)" evidence="2">
    <location>
        <begin position="217"/>
        <end position="309"/>
    </location>
</feature>
<accession>A0AAD9U5D1</accession>
<dbReference type="Gene3D" id="6.20.250.60">
    <property type="match status" value="1"/>
</dbReference>
<gene>
    <name evidence="3" type="ORF">Ddye_015661</name>
</gene>
<comment type="similarity">
    <text evidence="1">Belongs to the 5'-AMP-activated protein kinase beta subunit family.</text>
</comment>
<reference evidence="3" key="1">
    <citation type="journal article" date="2023" name="Plant J.">
        <title>Genome sequences and population genomics provide insights into the demographic history, inbreeding, and mutation load of two 'living fossil' tree species of Dipteronia.</title>
        <authorList>
            <person name="Feng Y."/>
            <person name="Comes H.P."/>
            <person name="Chen J."/>
            <person name="Zhu S."/>
            <person name="Lu R."/>
            <person name="Zhang X."/>
            <person name="Li P."/>
            <person name="Qiu J."/>
            <person name="Olsen K.M."/>
            <person name="Qiu Y."/>
        </authorList>
    </citation>
    <scope>NUCLEOTIDE SEQUENCE</scope>
    <source>
        <strain evidence="3">KIB01</strain>
    </source>
</reference>
<evidence type="ECO:0000259" key="2">
    <source>
        <dbReference type="SMART" id="SM01010"/>
    </source>
</evidence>
<dbReference type="SUPFAM" id="SSF160219">
    <property type="entry name" value="AMPKBI-like"/>
    <property type="match status" value="1"/>
</dbReference>
<dbReference type="SMART" id="SM01010">
    <property type="entry name" value="AMPKBI"/>
    <property type="match status" value="1"/>
</dbReference>
<dbReference type="InterPro" id="IPR014756">
    <property type="entry name" value="Ig_E-set"/>
</dbReference>
<dbReference type="CDD" id="cd02859">
    <property type="entry name" value="E_set_AMPKbeta_like_N"/>
    <property type="match status" value="1"/>
</dbReference>
<comment type="caution">
    <text evidence="3">The sequence shown here is derived from an EMBL/GenBank/DDBJ whole genome shotgun (WGS) entry which is preliminary data.</text>
</comment>
<dbReference type="Pfam" id="PF16561">
    <property type="entry name" value="AMPK1_CBM"/>
    <property type="match status" value="1"/>
</dbReference>
<evidence type="ECO:0000313" key="4">
    <source>
        <dbReference type="Proteomes" id="UP001280121"/>
    </source>
</evidence>
<sequence>MVMGNVSGRKVGEGPSGVNKSENIIEDYEQQSMEFGIGGQVQAHVNYYAHGVYLDPMIHCPPPPPLPRVPITFQTPPLMCTSRVSMPPLSRPGEVMQIRDHAMVHNTTHYDEEDDEVPEKLTGVLLTWSYGGKKVAVTGSWDDWETIDPLWISDKEFTIMKMLPSGVYHYRFIVDQRLRYAPDLPWECDHLGNAYNILDVQEDVPDALGCLSDFESPPSPFSSYNNEPLDGFDFSKAPPDLPPQLQTTLLNDPPSPSAMVIQQSLPKPLNTMLDHLYIQNSDDRDLPVAISSTCRFRQKYVTVVLYKPSRK</sequence>
<dbReference type="SUPFAM" id="SSF81296">
    <property type="entry name" value="E set domains"/>
    <property type="match status" value="1"/>
</dbReference>
<dbReference type="InterPro" id="IPR013783">
    <property type="entry name" value="Ig-like_fold"/>
</dbReference>
<name>A0AAD9U5D1_9ROSI</name>
<dbReference type="PANTHER" id="PTHR46316">
    <property type="entry name" value="SNF1-RELATED PROTEIN KINASE REGULATORY SUBUNIT BETA-1"/>
    <property type="match status" value="1"/>
</dbReference>
<dbReference type="InterPro" id="IPR043554">
    <property type="entry name" value="KINB"/>
</dbReference>
<dbReference type="AlphaFoldDB" id="A0AAD9U5D1"/>
<proteinExistence type="inferred from homology"/>
<dbReference type="InterPro" id="IPR037256">
    <property type="entry name" value="ASC_dom_sf"/>
</dbReference>
<dbReference type="PANTHER" id="PTHR46316:SF6">
    <property type="entry name" value="ASSOCIATION WITH THE SNF1 COMPLEX (ASC) DOMAIN-CONTAINING PROTEIN"/>
    <property type="match status" value="1"/>
</dbReference>
<dbReference type="GO" id="GO:0009507">
    <property type="term" value="C:chloroplast"/>
    <property type="evidence" value="ECO:0007669"/>
    <property type="project" value="UniProtKB-ARBA"/>
</dbReference>
<protein>
    <recommendedName>
        <fullName evidence="2">Association with the SNF1 complex (ASC) domain-containing protein</fullName>
    </recommendedName>
</protein>
<dbReference type="InterPro" id="IPR032640">
    <property type="entry name" value="AMPK1_CBM"/>
</dbReference>
<dbReference type="Gene3D" id="2.60.40.10">
    <property type="entry name" value="Immunoglobulins"/>
    <property type="match status" value="1"/>
</dbReference>
<evidence type="ECO:0000313" key="3">
    <source>
        <dbReference type="EMBL" id="KAK2648172.1"/>
    </source>
</evidence>